<dbReference type="Proteomes" id="UP000316545">
    <property type="component" value="Unassembled WGS sequence"/>
</dbReference>
<dbReference type="InterPro" id="IPR017900">
    <property type="entry name" value="4Fe4S_Fe_S_CS"/>
</dbReference>
<dbReference type="InterPro" id="IPR017896">
    <property type="entry name" value="4Fe4S_Fe-S-bd"/>
</dbReference>
<evidence type="ECO:0000313" key="6">
    <source>
        <dbReference type="EMBL" id="TWB19159.1"/>
    </source>
</evidence>
<dbReference type="Pfam" id="PF13237">
    <property type="entry name" value="Fer4_10"/>
    <property type="match status" value="1"/>
</dbReference>
<evidence type="ECO:0000256" key="2">
    <source>
        <dbReference type="ARBA" id="ARBA00022723"/>
    </source>
</evidence>
<evidence type="ECO:0000256" key="3">
    <source>
        <dbReference type="ARBA" id="ARBA00023004"/>
    </source>
</evidence>
<keyword evidence="2" id="KW-0479">Metal-binding</keyword>
<evidence type="ECO:0000256" key="1">
    <source>
        <dbReference type="ARBA" id="ARBA00022485"/>
    </source>
</evidence>
<dbReference type="RefSeq" id="WP_145619660.1">
    <property type="nucleotide sequence ID" value="NZ_JAYNFR010000003.1"/>
</dbReference>
<evidence type="ECO:0000256" key="4">
    <source>
        <dbReference type="ARBA" id="ARBA00023014"/>
    </source>
</evidence>
<evidence type="ECO:0000259" key="5">
    <source>
        <dbReference type="PROSITE" id="PS51379"/>
    </source>
</evidence>
<dbReference type="InterPro" id="IPR050572">
    <property type="entry name" value="Fe-S_Ferredoxin"/>
</dbReference>
<comment type="caution">
    <text evidence="6">The sequence shown here is derived from an EMBL/GenBank/DDBJ whole genome shotgun (WGS) entry which is preliminary data.</text>
</comment>
<keyword evidence="3" id="KW-0408">Iron</keyword>
<name>A0A560FC30_9PROT</name>
<dbReference type="GO" id="GO:0051539">
    <property type="term" value="F:4 iron, 4 sulfur cluster binding"/>
    <property type="evidence" value="ECO:0007669"/>
    <property type="project" value="UniProtKB-KW"/>
</dbReference>
<keyword evidence="4" id="KW-0411">Iron-sulfur</keyword>
<accession>A0A560FC30</accession>
<dbReference type="PROSITE" id="PS00198">
    <property type="entry name" value="4FE4S_FER_1"/>
    <property type="match status" value="1"/>
</dbReference>
<keyword evidence="7" id="KW-1185">Reference proteome</keyword>
<dbReference type="PROSITE" id="PS51379">
    <property type="entry name" value="4FE4S_FER_2"/>
    <property type="match status" value="2"/>
</dbReference>
<evidence type="ECO:0000313" key="7">
    <source>
        <dbReference type="Proteomes" id="UP000316545"/>
    </source>
</evidence>
<proteinExistence type="predicted"/>
<dbReference type="PANTHER" id="PTHR43687">
    <property type="entry name" value="ADENYLYLSULFATE REDUCTASE, BETA SUBUNIT"/>
    <property type="match status" value="1"/>
</dbReference>
<dbReference type="AlphaFoldDB" id="A0A560FC30"/>
<dbReference type="GO" id="GO:0046872">
    <property type="term" value="F:metal ion binding"/>
    <property type="evidence" value="ECO:0007669"/>
    <property type="project" value="UniProtKB-KW"/>
</dbReference>
<reference evidence="6 7" key="1">
    <citation type="submission" date="2019-06" db="EMBL/GenBank/DDBJ databases">
        <title>Genomic Encyclopedia of Type Strains, Phase IV (KMG-V): Genome sequencing to study the core and pangenomes of soil and plant-associated prokaryotes.</title>
        <authorList>
            <person name="Whitman W."/>
        </authorList>
    </citation>
    <scope>NUCLEOTIDE SEQUENCE [LARGE SCALE GENOMIC DNA]</scope>
    <source>
        <strain evidence="6 7">BR 11865</strain>
    </source>
</reference>
<dbReference type="EMBL" id="VITO01000022">
    <property type="protein sequence ID" value="TWB19159.1"/>
    <property type="molecule type" value="Genomic_DNA"/>
</dbReference>
<keyword evidence="1" id="KW-0004">4Fe-4S</keyword>
<organism evidence="6 7">
    <name type="scientific">Nitrospirillum amazonense</name>
    <dbReference type="NCBI Taxonomy" id="28077"/>
    <lineage>
        <taxon>Bacteria</taxon>
        <taxon>Pseudomonadati</taxon>
        <taxon>Pseudomonadota</taxon>
        <taxon>Alphaproteobacteria</taxon>
        <taxon>Rhodospirillales</taxon>
        <taxon>Azospirillaceae</taxon>
        <taxon>Nitrospirillum</taxon>
    </lineage>
</organism>
<gene>
    <name evidence="6" type="ORF">FBZ88_12211</name>
</gene>
<protein>
    <submittedName>
        <fullName evidence="6">NAD-dependent dihydropyrimidine dehydrogenase PreA subunit</fullName>
    </submittedName>
</protein>
<dbReference type="Gene3D" id="3.30.70.20">
    <property type="match status" value="1"/>
</dbReference>
<feature type="domain" description="4Fe-4S ferredoxin-type" evidence="5">
    <location>
        <begin position="14"/>
        <end position="43"/>
    </location>
</feature>
<sequence>MADNASCKQAPGVIVPRIDRNRCEGKDDCVRVCPYDVFEIGVLPAAERGDLSLGGRVKGFFHGYRQAFAVRADQCRACGLCVSACPEHAITLTRATAA</sequence>
<feature type="domain" description="4Fe-4S ferredoxin-type" evidence="5">
    <location>
        <begin position="66"/>
        <end position="95"/>
    </location>
</feature>
<dbReference type="SUPFAM" id="SSF54862">
    <property type="entry name" value="4Fe-4S ferredoxins"/>
    <property type="match status" value="1"/>
</dbReference>
<dbReference type="PANTHER" id="PTHR43687:SF1">
    <property type="entry name" value="FERREDOXIN III"/>
    <property type="match status" value="1"/>
</dbReference>